<keyword evidence="2" id="KW-0472">Membrane</keyword>
<keyword evidence="4" id="KW-1185">Reference proteome</keyword>
<comment type="caution">
    <text evidence="3">The sequence shown here is derived from an EMBL/GenBank/DDBJ whole genome shotgun (WGS) entry which is preliminary data.</text>
</comment>
<evidence type="ECO:0000256" key="1">
    <source>
        <dbReference type="SAM" id="MobiDB-lite"/>
    </source>
</evidence>
<dbReference type="EMBL" id="BAABQU010000008">
    <property type="protein sequence ID" value="GAA5439347.1"/>
    <property type="molecule type" value="Genomic_DNA"/>
</dbReference>
<reference evidence="3 4" key="1">
    <citation type="submission" date="2024-02" db="EMBL/GenBank/DDBJ databases">
        <title>Deinococcus caeni NBRC 101312.</title>
        <authorList>
            <person name="Ichikawa N."/>
            <person name="Katano-Makiyama Y."/>
            <person name="Hidaka K."/>
        </authorList>
    </citation>
    <scope>NUCLEOTIDE SEQUENCE [LARGE SCALE GENOMIC DNA]</scope>
    <source>
        <strain evidence="3 4">NBRC 101312</strain>
    </source>
</reference>
<accession>A0ABP9UEA2</accession>
<feature type="transmembrane region" description="Helical" evidence="2">
    <location>
        <begin position="36"/>
        <end position="54"/>
    </location>
</feature>
<keyword evidence="2" id="KW-1133">Transmembrane helix</keyword>
<feature type="compositionally biased region" description="Low complexity" evidence="1">
    <location>
        <begin position="100"/>
        <end position="136"/>
    </location>
</feature>
<evidence type="ECO:0000313" key="3">
    <source>
        <dbReference type="EMBL" id="GAA5439347.1"/>
    </source>
</evidence>
<dbReference type="Proteomes" id="UP001423409">
    <property type="component" value="Unassembled WGS sequence"/>
</dbReference>
<sequence length="136" mass="13773">MTLPLLLCALIALTSGLHFGRRFAQAHAAGGNLALPALAHGVIVTPLMILTVVLDPTTAGLLWMAVATTALGGLTFGALRPVREVTPAVVLAPQRLADTPHPAQHPAQPGAQHAAQPGAQHAAQPGAQHAAQHSAA</sequence>
<evidence type="ECO:0000256" key="2">
    <source>
        <dbReference type="SAM" id="Phobius"/>
    </source>
</evidence>
<proteinExistence type="predicted"/>
<gene>
    <name evidence="3" type="ORF">Dcae01_00846</name>
</gene>
<feature type="transmembrane region" description="Helical" evidence="2">
    <location>
        <begin position="61"/>
        <end position="79"/>
    </location>
</feature>
<feature type="region of interest" description="Disordered" evidence="1">
    <location>
        <begin position="93"/>
        <end position="136"/>
    </location>
</feature>
<evidence type="ECO:0000313" key="4">
    <source>
        <dbReference type="Proteomes" id="UP001423409"/>
    </source>
</evidence>
<name>A0ABP9UEA2_9DEIO</name>
<protein>
    <submittedName>
        <fullName evidence="3">Uncharacterized protein</fullName>
    </submittedName>
</protein>
<keyword evidence="2" id="KW-0812">Transmembrane</keyword>
<organism evidence="3 4">
    <name type="scientific">Deinococcus caeni</name>
    <dbReference type="NCBI Taxonomy" id="569127"/>
    <lineage>
        <taxon>Bacteria</taxon>
        <taxon>Thermotogati</taxon>
        <taxon>Deinococcota</taxon>
        <taxon>Deinococci</taxon>
        <taxon>Deinococcales</taxon>
        <taxon>Deinococcaceae</taxon>
        <taxon>Deinococcus</taxon>
    </lineage>
</organism>
<dbReference type="RefSeq" id="WP_345442490.1">
    <property type="nucleotide sequence ID" value="NZ_BAABQU010000008.1"/>
</dbReference>